<dbReference type="Pfam" id="PF01381">
    <property type="entry name" value="HTH_3"/>
    <property type="match status" value="1"/>
</dbReference>
<dbReference type="CDD" id="cd00093">
    <property type="entry name" value="HTH_XRE"/>
    <property type="match status" value="1"/>
</dbReference>
<sequence length="246" mass="27926">MENQKKLPKEIDPTVGRNIRHLRIKKGLNIADLANAISSDVGNISRLERAKQGYSDEMIRKIADFFGCPVADLFKPDLPFEQPSTESDIQPTRLKATVWEEGEQDSEEFVEIPLIDVHFSAGSGCMELIEEEEFALIFRRYYLHKLGISAAAAKLVRVIGNSMEPRLADGDVVGINTDDTRIRDGKAYGIRHGDLLRVKYLIEQPDGGVIIRSMNREEFADEQLSYQQRKEQLVILGRVFWSSSTW</sequence>
<evidence type="ECO:0000256" key="3">
    <source>
        <dbReference type="ARBA" id="ARBA00023163"/>
    </source>
</evidence>
<dbReference type="SMART" id="SM00530">
    <property type="entry name" value="HTH_XRE"/>
    <property type="match status" value="1"/>
</dbReference>
<keyword evidence="2" id="KW-0238">DNA-binding</keyword>
<dbReference type="PANTHER" id="PTHR40661">
    <property type="match status" value="1"/>
</dbReference>
<proteinExistence type="predicted"/>
<feature type="domain" description="HTH cro/C1-type" evidence="4">
    <location>
        <begin position="19"/>
        <end position="73"/>
    </location>
</feature>
<accession>A0ABV6EI42</accession>
<dbReference type="Gene3D" id="1.10.260.40">
    <property type="entry name" value="lambda repressor-like DNA-binding domains"/>
    <property type="match status" value="1"/>
</dbReference>
<evidence type="ECO:0000256" key="1">
    <source>
        <dbReference type="ARBA" id="ARBA00023015"/>
    </source>
</evidence>
<keyword evidence="1" id="KW-0805">Transcription regulation</keyword>
<dbReference type="InterPro" id="IPR039418">
    <property type="entry name" value="LexA-like"/>
</dbReference>
<dbReference type="SUPFAM" id="SSF51306">
    <property type="entry name" value="LexA/Signal peptidase"/>
    <property type="match status" value="1"/>
</dbReference>
<dbReference type="CDD" id="cd06529">
    <property type="entry name" value="S24_LexA-like"/>
    <property type="match status" value="1"/>
</dbReference>
<dbReference type="Pfam" id="PF00717">
    <property type="entry name" value="Peptidase_S24"/>
    <property type="match status" value="1"/>
</dbReference>
<dbReference type="SUPFAM" id="SSF47413">
    <property type="entry name" value="lambda repressor-like DNA-binding domains"/>
    <property type="match status" value="1"/>
</dbReference>
<dbReference type="Proteomes" id="UP001589792">
    <property type="component" value="Unassembled WGS sequence"/>
</dbReference>
<dbReference type="InterPro" id="IPR036286">
    <property type="entry name" value="LexA/Signal_pep-like_sf"/>
</dbReference>
<evidence type="ECO:0000313" key="6">
    <source>
        <dbReference type="Proteomes" id="UP001589792"/>
    </source>
</evidence>
<reference evidence="5 6" key="1">
    <citation type="submission" date="2024-09" db="EMBL/GenBank/DDBJ databases">
        <authorList>
            <person name="Sun Q."/>
            <person name="Mori K."/>
        </authorList>
    </citation>
    <scope>NUCLEOTIDE SEQUENCE [LARGE SCALE GENOMIC DNA]</scope>
    <source>
        <strain evidence="5 6">CCM 8626</strain>
    </source>
</reference>
<dbReference type="RefSeq" id="WP_380678590.1">
    <property type="nucleotide sequence ID" value="NZ_CP173186.1"/>
</dbReference>
<evidence type="ECO:0000259" key="4">
    <source>
        <dbReference type="PROSITE" id="PS50943"/>
    </source>
</evidence>
<dbReference type="Gene3D" id="2.10.109.10">
    <property type="entry name" value="Umud Fragment, subunit A"/>
    <property type="match status" value="1"/>
</dbReference>
<dbReference type="InterPro" id="IPR015927">
    <property type="entry name" value="Peptidase_S24_S26A/B/C"/>
</dbReference>
<keyword evidence="6" id="KW-1185">Reference proteome</keyword>
<evidence type="ECO:0000313" key="5">
    <source>
        <dbReference type="EMBL" id="MFC0228677.1"/>
    </source>
</evidence>
<dbReference type="PROSITE" id="PS50943">
    <property type="entry name" value="HTH_CROC1"/>
    <property type="match status" value="1"/>
</dbReference>
<dbReference type="EMBL" id="JBHLXG010000022">
    <property type="protein sequence ID" value="MFC0228677.1"/>
    <property type="molecule type" value="Genomic_DNA"/>
</dbReference>
<protein>
    <submittedName>
        <fullName evidence="5">XRE family transcriptional regulator</fullName>
    </submittedName>
</protein>
<organism evidence="5 6">
    <name type="scientific">Serratia aquatilis</name>
    <dbReference type="NCBI Taxonomy" id="1737515"/>
    <lineage>
        <taxon>Bacteria</taxon>
        <taxon>Pseudomonadati</taxon>
        <taxon>Pseudomonadota</taxon>
        <taxon>Gammaproteobacteria</taxon>
        <taxon>Enterobacterales</taxon>
        <taxon>Yersiniaceae</taxon>
        <taxon>Serratia</taxon>
    </lineage>
</organism>
<keyword evidence="3" id="KW-0804">Transcription</keyword>
<dbReference type="InterPro" id="IPR001387">
    <property type="entry name" value="Cro/C1-type_HTH"/>
</dbReference>
<dbReference type="PANTHER" id="PTHR40661:SF2">
    <property type="entry name" value="HTH-TYPE TRANSCRIPTIONAL REGULATOR PRTR"/>
    <property type="match status" value="1"/>
</dbReference>
<evidence type="ECO:0000256" key="2">
    <source>
        <dbReference type="ARBA" id="ARBA00023125"/>
    </source>
</evidence>
<comment type="caution">
    <text evidence="5">The sequence shown here is derived from an EMBL/GenBank/DDBJ whole genome shotgun (WGS) entry which is preliminary data.</text>
</comment>
<name>A0ABV6EI42_9GAMM</name>
<gene>
    <name evidence="5" type="ORF">ACFFJ3_19620</name>
</gene>
<dbReference type="InterPro" id="IPR010982">
    <property type="entry name" value="Lambda_DNA-bd_dom_sf"/>
</dbReference>